<comment type="caution">
    <text evidence="1">The sequence shown here is derived from an EMBL/GenBank/DDBJ whole genome shotgun (WGS) entry which is preliminary data.</text>
</comment>
<dbReference type="EMBL" id="LCQD01000003">
    <property type="protein sequence ID" value="KKW13179.1"/>
    <property type="molecule type" value="Genomic_DNA"/>
</dbReference>
<accession>A0A0G1Z338</accession>
<evidence type="ECO:0000313" key="1">
    <source>
        <dbReference type="EMBL" id="KKW13179.1"/>
    </source>
</evidence>
<sequence length="127" mass="12742">MAVKIPISMDGATLDAGVEEYAADGARATGLRLAQSVANLVLYAPLDEATFAPVYSAGPEVATINNAGGSALLDASNPAVGAAGSLLIDTQYDEVAIPIQGVDGGAAGCIEFFVRPAYTGTPSAVRQ</sequence>
<feature type="non-terminal residue" evidence="1">
    <location>
        <position position="127"/>
    </location>
</feature>
<gene>
    <name evidence="1" type="ORF">UY48_C0003G0001</name>
</gene>
<dbReference type="Proteomes" id="UP000034588">
    <property type="component" value="Unassembled WGS sequence"/>
</dbReference>
<reference evidence="1 2" key="1">
    <citation type="journal article" date="2015" name="Nature">
        <title>rRNA introns, odd ribosomes, and small enigmatic genomes across a large radiation of phyla.</title>
        <authorList>
            <person name="Brown C.T."/>
            <person name="Hug L.A."/>
            <person name="Thomas B.C."/>
            <person name="Sharon I."/>
            <person name="Castelle C.J."/>
            <person name="Singh A."/>
            <person name="Wilkins M.J."/>
            <person name="Williams K.H."/>
            <person name="Banfield J.F."/>
        </authorList>
    </citation>
    <scope>NUCLEOTIDE SEQUENCE [LARGE SCALE GENOMIC DNA]</scope>
</reference>
<name>A0A0G1Z338_9BACT</name>
<dbReference type="AlphaFoldDB" id="A0A0G1Z338"/>
<proteinExistence type="predicted"/>
<protein>
    <submittedName>
        <fullName evidence="1">Uncharacterized protein</fullName>
    </submittedName>
</protein>
<organism evidence="1 2">
    <name type="scientific">Candidatus Gottesmanbacteria bacterium GW2011_GWB1_49_7</name>
    <dbReference type="NCBI Taxonomy" id="1618448"/>
    <lineage>
        <taxon>Bacteria</taxon>
        <taxon>Candidatus Gottesmaniibacteriota</taxon>
    </lineage>
</organism>
<evidence type="ECO:0000313" key="2">
    <source>
        <dbReference type="Proteomes" id="UP000034588"/>
    </source>
</evidence>